<proteinExistence type="predicted"/>
<dbReference type="AlphaFoldDB" id="X1SDD3"/>
<organism evidence="1">
    <name type="scientific">marine sediment metagenome</name>
    <dbReference type="NCBI Taxonomy" id="412755"/>
    <lineage>
        <taxon>unclassified sequences</taxon>
        <taxon>metagenomes</taxon>
        <taxon>ecological metagenomes</taxon>
    </lineage>
</organism>
<gene>
    <name evidence="1" type="ORF">S12H4_36412</name>
</gene>
<comment type="caution">
    <text evidence="1">The sequence shown here is derived from an EMBL/GenBank/DDBJ whole genome shotgun (WGS) entry which is preliminary data.</text>
</comment>
<sequence length="30" mass="3441">FETDNQKLISLSINVILGLKPQYLTHRLVS</sequence>
<evidence type="ECO:0000313" key="1">
    <source>
        <dbReference type="EMBL" id="GAI91002.1"/>
    </source>
</evidence>
<name>X1SDD3_9ZZZZ</name>
<dbReference type="EMBL" id="BARW01021705">
    <property type="protein sequence ID" value="GAI91002.1"/>
    <property type="molecule type" value="Genomic_DNA"/>
</dbReference>
<reference evidence="1" key="1">
    <citation type="journal article" date="2014" name="Front. Microbiol.">
        <title>High frequency of phylogenetically diverse reductive dehalogenase-homologous genes in deep subseafloor sedimentary metagenomes.</title>
        <authorList>
            <person name="Kawai M."/>
            <person name="Futagami T."/>
            <person name="Toyoda A."/>
            <person name="Takaki Y."/>
            <person name="Nishi S."/>
            <person name="Hori S."/>
            <person name="Arai W."/>
            <person name="Tsubouchi T."/>
            <person name="Morono Y."/>
            <person name="Uchiyama I."/>
            <person name="Ito T."/>
            <person name="Fujiyama A."/>
            <person name="Inagaki F."/>
            <person name="Takami H."/>
        </authorList>
    </citation>
    <scope>NUCLEOTIDE SEQUENCE</scope>
    <source>
        <strain evidence="1">Expedition CK06-06</strain>
    </source>
</reference>
<feature type="non-terminal residue" evidence="1">
    <location>
        <position position="1"/>
    </location>
</feature>
<protein>
    <submittedName>
        <fullName evidence="1">Uncharacterized protein</fullName>
    </submittedName>
</protein>
<accession>X1SDD3</accession>